<evidence type="ECO:0000313" key="1">
    <source>
        <dbReference type="EMBL" id="CAF1532285.1"/>
    </source>
</evidence>
<dbReference type="Proteomes" id="UP000663852">
    <property type="component" value="Unassembled WGS sequence"/>
</dbReference>
<gene>
    <name evidence="1" type="ORF">EDS130_LOCUS44669</name>
</gene>
<accession>A0A815VM70</accession>
<dbReference type="AlphaFoldDB" id="A0A815VM70"/>
<evidence type="ECO:0000313" key="2">
    <source>
        <dbReference type="Proteomes" id="UP000663852"/>
    </source>
</evidence>
<sequence length="85" mass="9302">MKLKYLNRFIEKRILSRSKFHPQKLQHGGGPQHVRHIETSSIESGRIGLAGIGKPIMGMGRPGKVSIGLGINGKFMCGFGSITKE</sequence>
<name>A0A815VM70_ADIRI</name>
<comment type="caution">
    <text evidence="1">The sequence shown here is derived from an EMBL/GenBank/DDBJ whole genome shotgun (WGS) entry which is preliminary data.</text>
</comment>
<protein>
    <submittedName>
        <fullName evidence="1">Uncharacterized protein</fullName>
    </submittedName>
</protein>
<organism evidence="1 2">
    <name type="scientific">Adineta ricciae</name>
    <name type="common">Rotifer</name>
    <dbReference type="NCBI Taxonomy" id="249248"/>
    <lineage>
        <taxon>Eukaryota</taxon>
        <taxon>Metazoa</taxon>
        <taxon>Spiralia</taxon>
        <taxon>Gnathifera</taxon>
        <taxon>Rotifera</taxon>
        <taxon>Eurotatoria</taxon>
        <taxon>Bdelloidea</taxon>
        <taxon>Adinetida</taxon>
        <taxon>Adinetidae</taxon>
        <taxon>Adineta</taxon>
    </lineage>
</organism>
<reference evidence="1" key="1">
    <citation type="submission" date="2021-02" db="EMBL/GenBank/DDBJ databases">
        <authorList>
            <person name="Nowell W R."/>
        </authorList>
    </citation>
    <scope>NUCLEOTIDE SEQUENCE</scope>
</reference>
<dbReference type="EMBL" id="CAJNOJ010000898">
    <property type="protein sequence ID" value="CAF1532285.1"/>
    <property type="molecule type" value="Genomic_DNA"/>
</dbReference>
<proteinExistence type="predicted"/>